<dbReference type="STRING" id="1150625.Q75_03055"/>
<accession>A0A147KB75</accession>
<proteinExistence type="predicted"/>
<sequence length="217" mass="25890">MLNEEQAKKELEEILQQKEYTKYYEQNVFDEIWGKLGNWLAEFFEKFGVTINPTGEVATSTVIFVLFIGIAILLILLIIGINRRLRKRRFSETRPIHTDDDMKWSYKRHLEEASYLEENEEWSSAVRHMFLALLLFYHEKTWLEAKVWKTNWDYYDELTSFNLQLAKEFFEAALLFEEVTYGEHQLEKKQYSGFKENIVRNLHHVNDMEGKGGGKSE</sequence>
<organism evidence="2 3">
    <name type="scientific">Bacillus coahuilensis p1.1.43</name>
    <dbReference type="NCBI Taxonomy" id="1150625"/>
    <lineage>
        <taxon>Bacteria</taxon>
        <taxon>Bacillati</taxon>
        <taxon>Bacillota</taxon>
        <taxon>Bacilli</taxon>
        <taxon>Bacillales</taxon>
        <taxon>Bacillaceae</taxon>
        <taxon>Bacillus</taxon>
    </lineage>
</organism>
<dbReference type="Proteomes" id="UP000074108">
    <property type="component" value="Unassembled WGS sequence"/>
</dbReference>
<keyword evidence="3" id="KW-1185">Reference proteome</keyword>
<evidence type="ECO:0000313" key="2">
    <source>
        <dbReference type="EMBL" id="KUP08282.1"/>
    </source>
</evidence>
<gene>
    <name evidence="2" type="ORF">Q75_03055</name>
</gene>
<reference evidence="2 3" key="1">
    <citation type="journal article" date="2016" name="Front. Microbiol.">
        <title>Microevolution Analysis of Bacillus coahuilensis Unveils Differences in Phosphorus Acquisition Strategies and Their Regulation.</title>
        <authorList>
            <person name="Gomez-Lunar Z."/>
            <person name="Hernandez-Gonzalez I."/>
            <person name="Rodriguez-Torres M.D."/>
            <person name="Souza V."/>
            <person name="Olmedo-Alvarez G."/>
        </authorList>
    </citation>
    <scope>NUCLEOTIDE SEQUENCE [LARGE SCALE GENOMIC DNA]</scope>
    <source>
        <strain evidence="3">p1.1.43</strain>
    </source>
</reference>
<comment type="caution">
    <text evidence="2">The sequence shown here is derived from an EMBL/GenBank/DDBJ whole genome shotgun (WGS) entry which is preliminary data.</text>
</comment>
<dbReference type="OrthoDB" id="2435598at2"/>
<dbReference type="PATRIC" id="fig|1150625.3.peg.635"/>
<keyword evidence="1" id="KW-0812">Transmembrane</keyword>
<dbReference type="EMBL" id="LDYG01000015">
    <property type="protein sequence ID" value="KUP08282.1"/>
    <property type="molecule type" value="Genomic_DNA"/>
</dbReference>
<keyword evidence="1" id="KW-1133">Transmembrane helix</keyword>
<dbReference type="RefSeq" id="WP_059350329.1">
    <property type="nucleotide sequence ID" value="NZ_LDYG01000015.1"/>
</dbReference>
<protein>
    <recommendedName>
        <fullName evidence="4">DUF4129 domain-containing protein</fullName>
    </recommendedName>
</protein>
<evidence type="ECO:0000256" key="1">
    <source>
        <dbReference type="SAM" id="Phobius"/>
    </source>
</evidence>
<dbReference type="AlphaFoldDB" id="A0A147KB75"/>
<evidence type="ECO:0008006" key="4">
    <source>
        <dbReference type="Google" id="ProtNLM"/>
    </source>
</evidence>
<keyword evidence="1" id="KW-0472">Membrane</keyword>
<name>A0A147KB75_9BACI</name>
<feature type="transmembrane region" description="Helical" evidence="1">
    <location>
        <begin position="62"/>
        <end position="81"/>
    </location>
</feature>
<evidence type="ECO:0000313" key="3">
    <source>
        <dbReference type="Proteomes" id="UP000074108"/>
    </source>
</evidence>